<organism evidence="2 3">
    <name type="scientific">Triparma retinervis</name>
    <dbReference type="NCBI Taxonomy" id="2557542"/>
    <lineage>
        <taxon>Eukaryota</taxon>
        <taxon>Sar</taxon>
        <taxon>Stramenopiles</taxon>
        <taxon>Ochrophyta</taxon>
        <taxon>Bolidophyceae</taxon>
        <taxon>Parmales</taxon>
        <taxon>Triparmaceae</taxon>
        <taxon>Triparma</taxon>
    </lineage>
</organism>
<evidence type="ECO:0000313" key="2">
    <source>
        <dbReference type="EMBL" id="GMH55317.1"/>
    </source>
</evidence>
<reference evidence="2" key="1">
    <citation type="submission" date="2022-07" db="EMBL/GenBank/DDBJ databases">
        <title>Genome analysis of Parmales, a sister group of diatoms, reveals the evolutionary specialization of diatoms from phago-mixotrophs to photoautotrophs.</title>
        <authorList>
            <person name="Ban H."/>
            <person name="Sato S."/>
            <person name="Yoshikawa S."/>
            <person name="Kazumasa Y."/>
            <person name="Nakamura Y."/>
            <person name="Ichinomiya M."/>
            <person name="Saitoh K."/>
            <person name="Sato N."/>
            <person name="Blanc-Mathieu R."/>
            <person name="Endo H."/>
            <person name="Kuwata A."/>
            <person name="Ogata H."/>
        </authorList>
    </citation>
    <scope>NUCLEOTIDE SEQUENCE</scope>
</reference>
<gene>
    <name evidence="2" type="ORF">TrRE_jg2171</name>
</gene>
<evidence type="ECO:0000256" key="1">
    <source>
        <dbReference type="SAM" id="Coils"/>
    </source>
</evidence>
<dbReference type="Proteomes" id="UP001165082">
    <property type="component" value="Unassembled WGS sequence"/>
</dbReference>
<feature type="coiled-coil region" evidence="1">
    <location>
        <begin position="116"/>
        <end position="199"/>
    </location>
</feature>
<proteinExistence type="predicted"/>
<dbReference type="AlphaFoldDB" id="A0A9W6ZJ30"/>
<evidence type="ECO:0000313" key="3">
    <source>
        <dbReference type="Proteomes" id="UP001165082"/>
    </source>
</evidence>
<name>A0A9W6ZJ30_9STRA</name>
<keyword evidence="1" id="KW-0175">Coiled coil</keyword>
<dbReference type="SUPFAM" id="SSF57997">
    <property type="entry name" value="Tropomyosin"/>
    <property type="match status" value="1"/>
</dbReference>
<dbReference type="EMBL" id="BRXZ01004794">
    <property type="protein sequence ID" value="GMH55317.1"/>
    <property type="molecule type" value="Genomic_DNA"/>
</dbReference>
<keyword evidence="3" id="KW-1185">Reference proteome</keyword>
<sequence>MTTGKLKVMIGSKLKVYKNKGEQIEHHASLLRRLNQKQAELVALVVAKEEAERDMKLILAKGEVSESAIVALEEAFDSLVAHVEANKKDQQESSRAIFEVALPKLLGRIQTLDFIANQHQDQLDDLKGELAVVKGQVAVNTGLIAEHARKIAGNTATLHRAEDAAEEERAELTTLRAEVTTLKAQLSEAQRTIEMLEKCKLKTPLAVHDLNCD</sequence>
<protein>
    <submittedName>
        <fullName evidence="2">Uncharacterized protein</fullName>
    </submittedName>
</protein>
<comment type="caution">
    <text evidence="2">The sequence shown here is derived from an EMBL/GenBank/DDBJ whole genome shotgun (WGS) entry which is preliminary data.</text>
</comment>
<accession>A0A9W6ZJ30</accession>